<sequence length="280" mass="31407">MEIEKHMFQRPKFTLLYCGISVILLGALAVGTTIGAISWQEIVVYEPDCPFLLSNKFLCQRRSEGLFRICPQTATAGRHCSVRSYGHLSHTEIKDDDESHKALVHYRLSTSVVFIFALFLAAVATVLAGAFLHFWMNAAEDSTHLLVFRIVVALLFVVSGIFYQAALILLHYTMVQEKTLFTPEQAEIFTSWSQSIQETTNIRYSVSYALFWTALAAVYAASIVLFCGSVSASQYHASYKGSSTEWSSRASREPRFSMDQAGRVEKIFLVSSPDQPRRSS</sequence>
<protein>
    <submittedName>
        <fullName evidence="1">Uncharacterized protein</fullName>
    </submittedName>
</protein>
<keyword evidence="2" id="KW-1185">Reference proteome</keyword>
<comment type="caution">
    <text evidence="1">The sequence shown here is derived from an EMBL/GenBank/DDBJ whole genome shotgun (WGS) entry which is preliminary data.</text>
</comment>
<dbReference type="Gene3D" id="1.20.140.150">
    <property type="match status" value="1"/>
</dbReference>
<dbReference type="InterPro" id="IPR004031">
    <property type="entry name" value="PMP22/EMP/MP20/Claudin"/>
</dbReference>
<dbReference type="OrthoDB" id="6293093at2759"/>
<dbReference type="EMBL" id="NIRI02000042">
    <property type="protein sequence ID" value="KAG5446951.1"/>
    <property type="molecule type" value="Genomic_DNA"/>
</dbReference>
<accession>A0A8T1ME11</accession>
<reference evidence="1 2" key="2">
    <citation type="journal article" date="2021" name="Genomics">
        <title>High-quality reference genome for Clonorchis sinensis.</title>
        <authorList>
            <person name="Young N.D."/>
            <person name="Stroehlein A.J."/>
            <person name="Kinkar L."/>
            <person name="Wang T."/>
            <person name="Sohn W.M."/>
            <person name="Chang B.C.H."/>
            <person name="Kaur P."/>
            <person name="Weisz D."/>
            <person name="Dudchenko O."/>
            <person name="Aiden E.L."/>
            <person name="Korhonen P.K."/>
            <person name="Gasser R.B."/>
        </authorList>
    </citation>
    <scope>NUCLEOTIDE SEQUENCE [LARGE SCALE GENOMIC DNA]</scope>
    <source>
        <strain evidence="1">Cs-k2</strain>
    </source>
</reference>
<gene>
    <name evidence="1" type="ORF">CSKR_107030</name>
</gene>
<dbReference type="Proteomes" id="UP000286415">
    <property type="component" value="Unassembled WGS sequence"/>
</dbReference>
<evidence type="ECO:0000313" key="1">
    <source>
        <dbReference type="EMBL" id="KAG5446951.1"/>
    </source>
</evidence>
<dbReference type="Pfam" id="PF13903">
    <property type="entry name" value="Claudin_2"/>
    <property type="match status" value="1"/>
</dbReference>
<organism evidence="1 2">
    <name type="scientific">Clonorchis sinensis</name>
    <name type="common">Chinese liver fluke</name>
    <dbReference type="NCBI Taxonomy" id="79923"/>
    <lineage>
        <taxon>Eukaryota</taxon>
        <taxon>Metazoa</taxon>
        <taxon>Spiralia</taxon>
        <taxon>Lophotrochozoa</taxon>
        <taxon>Platyhelminthes</taxon>
        <taxon>Trematoda</taxon>
        <taxon>Digenea</taxon>
        <taxon>Opisthorchiida</taxon>
        <taxon>Opisthorchiata</taxon>
        <taxon>Opisthorchiidae</taxon>
        <taxon>Clonorchis</taxon>
    </lineage>
</organism>
<reference evidence="1 2" key="1">
    <citation type="journal article" date="2018" name="Biotechnol. Adv.">
        <title>Improved genomic resources and new bioinformatic workflow for the carcinogenic parasite Clonorchis sinensis: Biotechnological implications.</title>
        <authorList>
            <person name="Wang D."/>
            <person name="Korhonen P.K."/>
            <person name="Gasser R.B."/>
            <person name="Young N.D."/>
        </authorList>
    </citation>
    <scope>NUCLEOTIDE SEQUENCE [LARGE SCALE GENOMIC DNA]</scope>
    <source>
        <strain evidence="1">Cs-k2</strain>
    </source>
</reference>
<proteinExistence type="predicted"/>
<evidence type="ECO:0000313" key="2">
    <source>
        <dbReference type="Proteomes" id="UP000286415"/>
    </source>
</evidence>
<dbReference type="GO" id="GO:0016020">
    <property type="term" value="C:membrane"/>
    <property type="evidence" value="ECO:0007669"/>
    <property type="project" value="UniProtKB-SubCell"/>
</dbReference>
<name>A0A8T1ME11_CLOSI</name>